<evidence type="ECO:0000313" key="1">
    <source>
        <dbReference type="EMBL" id="SHI15369.1"/>
    </source>
</evidence>
<name>A0A1M5YTY5_9GAMM</name>
<gene>
    <name evidence="1" type="ORF">SAMN02745129_4425</name>
</gene>
<organism evidence="1 2">
    <name type="scientific">Ferrimonas marina</name>
    <dbReference type="NCBI Taxonomy" id="299255"/>
    <lineage>
        <taxon>Bacteria</taxon>
        <taxon>Pseudomonadati</taxon>
        <taxon>Pseudomonadota</taxon>
        <taxon>Gammaproteobacteria</taxon>
        <taxon>Alteromonadales</taxon>
        <taxon>Ferrimonadaceae</taxon>
        <taxon>Ferrimonas</taxon>
    </lineage>
</organism>
<dbReference type="Proteomes" id="UP000184268">
    <property type="component" value="Unassembled WGS sequence"/>
</dbReference>
<dbReference type="EMBL" id="FQXG01000008">
    <property type="protein sequence ID" value="SHI15369.1"/>
    <property type="molecule type" value="Genomic_DNA"/>
</dbReference>
<dbReference type="AlphaFoldDB" id="A0A1M5YTY5"/>
<accession>A0A1M5YTY5</accession>
<sequence>MSEASLASIFHPSGNPSLLAIRELLPVIPAAVAVIDMESGQVLAVSPSAMAMFGVDTEGLYYIQDFYCDPTIWPQRLHQLRSQSGLIAASSQVRDIHGNEFPSFGRMQRAVMAGREVAVVSMEKGFHYRERCCETSVACYQI</sequence>
<protein>
    <recommendedName>
        <fullName evidence="3">PAS domain-containing protein</fullName>
    </recommendedName>
</protein>
<dbReference type="STRING" id="299255.SAMN02745129_4425"/>
<dbReference type="SUPFAM" id="SSF55785">
    <property type="entry name" value="PYP-like sensor domain (PAS domain)"/>
    <property type="match status" value="1"/>
</dbReference>
<proteinExistence type="predicted"/>
<evidence type="ECO:0008006" key="3">
    <source>
        <dbReference type="Google" id="ProtNLM"/>
    </source>
</evidence>
<dbReference type="InterPro" id="IPR035965">
    <property type="entry name" value="PAS-like_dom_sf"/>
</dbReference>
<keyword evidence="2" id="KW-1185">Reference proteome</keyword>
<reference evidence="1 2" key="1">
    <citation type="submission" date="2016-11" db="EMBL/GenBank/DDBJ databases">
        <authorList>
            <person name="Jaros S."/>
            <person name="Januszkiewicz K."/>
            <person name="Wedrychowicz H."/>
        </authorList>
    </citation>
    <scope>NUCLEOTIDE SEQUENCE [LARGE SCALE GENOMIC DNA]</scope>
    <source>
        <strain evidence="1 2">DSM 16917</strain>
    </source>
</reference>
<dbReference type="RefSeq" id="WP_067659986.1">
    <property type="nucleotide sequence ID" value="NZ_FQXG01000008.1"/>
</dbReference>
<evidence type="ECO:0000313" key="2">
    <source>
        <dbReference type="Proteomes" id="UP000184268"/>
    </source>
</evidence>